<protein>
    <submittedName>
        <fullName evidence="9">Uracil-DNA glycosylase</fullName>
    </submittedName>
</protein>
<dbReference type="AlphaFoldDB" id="A0A5R8Y5L0"/>
<evidence type="ECO:0000256" key="2">
    <source>
        <dbReference type="ARBA" id="ARBA00022723"/>
    </source>
</evidence>
<gene>
    <name evidence="9" type="ORF">FDK22_01110</name>
</gene>
<sequence length="222" mass="25300">MTKTVKNKILHQLNFLKTIGYNYHETVTISNFDVNGNSLPNNLNELNLIMENCYLCELSKSRRNVLCGQGNPNAQIMFIADEPTASEDELKSFFVGKTGETLAKMIENVLLLKKEDVFITTLTKCKSLDSITPACFNSCNSYLYKQIDIIKPKLIVLLGEKTYQYLCNDTSSSFLKIRGQMTKFNEYDVLPTHSVSYLLRNPSSKKEAFHDMLKIKSILELN</sequence>
<dbReference type="Pfam" id="PF03167">
    <property type="entry name" value="UDG"/>
    <property type="match status" value="1"/>
</dbReference>
<dbReference type="GO" id="GO:0046872">
    <property type="term" value="F:metal ion binding"/>
    <property type="evidence" value="ECO:0007669"/>
    <property type="project" value="UniProtKB-KW"/>
</dbReference>
<dbReference type="PANTHER" id="PTHR33693:SF1">
    <property type="entry name" value="TYPE-4 URACIL-DNA GLYCOSYLASE"/>
    <property type="match status" value="1"/>
</dbReference>
<evidence type="ECO:0000313" key="10">
    <source>
        <dbReference type="Proteomes" id="UP000308901"/>
    </source>
</evidence>
<dbReference type="SUPFAM" id="SSF52141">
    <property type="entry name" value="Uracil-DNA glycosylase-like"/>
    <property type="match status" value="1"/>
</dbReference>
<dbReference type="OrthoDB" id="5290748at2"/>
<dbReference type="GO" id="GO:0051539">
    <property type="term" value="F:4 iron, 4 sulfur cluster binding"/>
    <property type="evidence" value="ECO:0007669"/>
    <property type="project" value="UniProtKB-KW"/>
</dbReference>
<organism evidence="9 10">
    <name type="scientific">Arcobacter arenosus</name>
    <dbReference type="NCBI Taxonomy" id="2576037"/>
    <lineage>
        <taxon>Bacteria</taxon>
        <taxon>Pseudomonadati</taxon>
        <taxon>Campylobacterota</taxon>
        <taxon>Epsilonproteobacteria</taxon>
        <taxon>Campylobacterales</taxon>
        <taxon>Arcobacteraceae</taxon>
        <taxon>Arcobacter</taxon>
    </lineage>
</organism>
<dbReference type="EMBL" id="VANU01000001">
    <property type="protein sequence ID" value="TLP41278.1"/>
    <property type="molecule type" value="Genomic_DNA"/>
</dbReference>
<accession>A0A5R8Y5L0</accession>
<dbReference type="InterPro" id="IPR036895">
    <property type="entry name" value="Uracil-DNA_glycosylase-like_sf"/>
</dbReference>
<dbReference type="InterPro" id="IPR005122">
    <property type="entry name" value="Uracil-DNA_glycosylase-like"/>
</dbReference>
<dbReference type="Gene3D" id="3.40.470.10">
    <property type="entry name" value="Uracil-DNA glycosylase-like domain"/>
    <property type="match status" value="1"/>
</dbReference>
<reference evidence="9 10" key="1">
    <citation type="submission" date="2019-05" db="EMBL/GenBank/DDBJ databases">
        <title>Arcobacter sp. nov., isolated from sea sediment.</title>
        <authorList>
            <person name="Kim W."/>
        </authorList>
    </citation>
    <scope>NUCLEOTIDE SEQUENCE [LARGE SCALE GENOMIC DNA]</scope>
    <source>
        <strain evidence="9 10">CAU 1517</strain>
    </source>
</reference>
<dbReference type="RefSeq" id="WP_138151682.1">
    <property type="nucleotide sequence ID" value="NZ_CBDDKQ010000002.1"/>
</dbReference>
<dbReference type="SMART" id="SM00986">
    <property type="entry name" value="UDG"/>
    <property type="match status" value="1"/>
</dbReference>
<keyword evidence="2" id="KW-0479">Metal-binding</keyword>
<evidence type="ECO:0000256" key="4">
    <source>
        <dbReference type="ARBA" id="ARBA00022801"/>
    </source>
</evidence>
<keyword evidence="6" id="KW-0411">Iron-sulfur</keyword>
<keyword evidence="10" id="KW-1185">Reference proteome</keyword>
<dbReference type="CDD" id="cd10030">
    <property type="entry name" value="UDG-F4_TTUDGA_SPO1dp_like"/>
    <property type="match status" value="1"/>
</dbReference>
<dbReference type="SMART" id="SM00987">
    <property type="entry name" value="UreE_C"/>
    <property type="match status" value="1"/>
</dbReference>
<comment type="caution">
    <text evidence="9">The sequence shown here is derived from an EMBL/GenBank/DDBJ whole genome shotgun (WGS) entry which is preliminary data.</text>
</comment>
<feature type="domain" description="Uracil-DNA glycosylase-like" evidence="8">
    <location>
        <begin position="67"/>
        <end position="213"/>
    </location>
</feature>
<evidence type="ECO:0000256" key="3">
    <source>
        <dbReference type="ARBA" id="ARBA00022763"/>
    </source>
</evidence>
<proteinExistence type="predicted"/>
<dbReference type="Proteomes" id="UP000308901">
    <property type="component" value="Unassembled WGS sequence"/>
</dbReference>
<evidence type="ECO:0000256" key="5">
    <source>
        <dbReference type="ARBA" id="ARBA00023004"/>
    </source>
</evidence>
<keyword evidence="3" id="KW-0227">DNA damage</keyword>
<name>A0A5R8Y5L0_9BACT</name>
<dbReference type="PANTHER" id="PTHR33693">
    <property type="entry name" value="TYPE-5 URACIL-DNA GLYCOSYLASE"/>
    <property type="match status" value="1"/>
</dbReference>
<keyword evidence="1" id="KW-0004">4Fe-4S</keyword>
<evidence type="ECO:0000256" key="1">
    <source>
        <dbReference type="ARBA" id="ARBA00022485"/>
    </source>
</evidence>
<keyword evidence="5" id="KW-0408">Iron</keyword>
<evidence type="ECO:0000256" key="7">
    <source>
        <dbReference type="ARBA" id="ARBA00023204"/>
    </source>
</evidence>
<dbReference type="GO" id="GO:0006281">
    <property type="term" value="P:DNA repair"/>
    <property type="evidence" value="ECO:0007669"/>
    <property type="project" value="UniProtKB-KW"/>
</dbReference>
<dbReference type="InterPro" id="IPR051536">
    <property type="entry name" value="UDG_Type-4/5"/>
</dbReference>
<keyword evidence="7" id="KW-0234">DNA repair</keyword>
<evidence type="ECO:0000313" key="9">
    <source>
        <dbReference type="EMBL" id="TLP41278.1"/>
    </source>
</evidence>
<evidence type="ECO:0000259" key="8">
    <source>
        <dbReference type="SMART" id="SM00986"/>
    </source>
</evidence>
<keyword evidence="4" id="KW-0378">Hydrolase</keyword>
<evidence type="ECO:0000256" key="6">
    <source>
        <dbReference type="ARBA" id="ARBA00023014"/>
    </source>
</evidence>
<dbReference type="GO" id="GO:0097506">
    <property type="term" value="F:deaminated base DNA N-glycosylase activity"/>
    <property type="evidence" value="ECO:0007669"/>
    <property type="project" value="UniProtKB-ARBA"/>
</dbReference>